<dbReference type="GO" id="GO:0016491">
    <property type="term" value="F:oxidoreductase activity"/>
    <property type="evidence" value="ECO:0007669"/>
    <property type="project" value="UniProtKB-KW"/>
</dbReference>
<keyword evidence="2" id="KW-0521">NADP</keyword>
<keyword evidence="6" id="KW-1185">Reference proteome</keyword>
<dbReference type="SUPFAM" id="SSF51735">
    <property type="entry name" value="NAD(P)-binding Rossmann-fold domains"/>
    <property type="match status" value="1"/>
</dbReference>
<evidence type="ECO:0000256" key="4">
    <source>
        <dbReference type="RuleBase" id="RU000363"/>
    </source>
</evidence>
<evidence type="ECO:0008006" key="7">
    <source>
        <dbReference type="Google" id="ProtNLM"/>
    </source>
</evidence>
<dbReference type="PRINTS" id="PR00081">
    <property type="entry name" value="GDHRDH"/>
</dbReference>
<proteinExistence type="inferred from homology"/>
<keyword evidence="3" id="KW-0560">Oxidoreductase</keyword>
<dbReference type="InterPro" id="IPR002347">
    <property type="entry name" value="SDR_fam"/>
</dbReference>
<evidence type="ECO:0000256" key="2">
    <source>
        <dbReference type="ARBA" id="ARBA00022857"/>
    </source>
</evidence>
<comment type="similarity">
    <text evidence="1 4">Belongs to the short-chain dehydrogenases/reductases (SDR) family.</text>
</comment>
<reference evidence="5" key="1">
    <citation type="submission" date="2024-03" db="EMBL/GenBank/DDBJ databases">
        <title>WGS assembly of Saponaria officinalis var. Norfolk2.</title>
        <authorList>
            <person name="Jenkins J."/>
            <person name="Shu S."/>
            <person name="Grimwood J."/>
            <person name="Barry K."/>
            <person name="Goodstein D."/>
            <person name="Schmutz J."/>
            <person name="Leebens-Mack J."/>
            <person name="Osbourn A."/>
        </authorList>
    </citation>
    <scope>NUCLEOTIDE SEQUENCE [LARGE SCALE GENOMIC DNA]</scope>
    <source>
        <strain evidence="5">JIC</strain>
    </source>
</reference>
<organism evidence="5 6">
    <name type="scientific">Saponaria officinalis</name>
    <name type="common">Common soapwort</name>
    <name type="synonym">Lychnis saponaria</name>
    <dbReference type="NCBI Taxonomy" id="3572"/>
    <lineage>
        <taxon>Eukaryota</taxon>
        <taxon>Viridiplantae</taxon>
        <taxon>Streptophyta</taxon>
        <taxon>Embryophyta</taxon>
        <taxon>Tracheophyta</taxon>
        <taxon>Spermatophyta</taxon>
        <taxon>Magnoliopsida</taxon>
        <taxon>eudicotyledons</taxon>
        <taxon>Gunneridae</taxon>
        <taxon>Pentapetalae</taxon>
        <taxon>Caryophyllales</taxon>
        <taxon>Caryophyllaceae</taxon>
        <taxon>Caryophylleae</taxon>
        <taxon>Saponaria</taxon>
    </lineage>
</organism>
<dbReference type="GO" id="GO:0016020">
    <property type="term" value="C:membrane"/>
    <property type="evidence" value="ECO:0007669"/>
    <property type="project" value="TreeGrafter"/>
</dbReference>
<comment type="caution">
    <text evidence="5">The sequence shown here is derived from an EMBL/GenBank/DDBJ whole genome shotgun (WGS) entry which is preliminary data.</text>
</comment>
<dbReference type="AlphaFoldDB" id="A0AAW1M1L7"/>
<sequence length="297" mass="32201">MAEQSPFLAEKRYAVVTGANKGIGLEVCRQLAAQGVVVILTSRDEKRGLDNLRKSGLNSDNLEFHQLDVTDPTSVASLAHFIDAKFGKLDILVNNAGILGAIADFNALFAAGFPEAESLSADMVTQTYVQAQECLQTNYYGVKTATEALLPLLKLSNSPRIINVSSAAGKLCHIRNDQIRGILANAEELTEERVDSIVDEFLRDFKDGTFVEKGWIPVLSAYFASKAALNAYTRILAKKHPTIIINCLCPGFIKTDINNHVGPLPVEQGGARVVRLALAPHASPSGLFYTNDQVTPF</sequence>
<dbReference type="Pfam" id="PF00106">
    <property type="entry name" value="adh_short"/>
    <property type="match status" value="2"/>
</dbReference>
<accession>A0AAW1M1L7</accession>
<dbReference type="Gene3D" id="3.40.50.720">
    <property type="entry name" value="NAD(P)-binding Rossmann-like Domain"/>
    <property type="match status" value="1"/>
</dbReference>
<evidence type="ECO:0000256" key="3">
    <source>
        <dbReference type="ARBA" id="ARBA00023002"/>
    </source>
</evidence>
<name>A0AAW1M1L7_SAPOF</name>
<evidence type="ECO:0000313" key="5">
    <source>
        <dbReference type="EMBL" id="KAK9742930.1"/>
    </source>
</evidence>
<dbReference type="InterPro" id="IPR036291">
    <property type="entry name" value="NAD(P)-bd_dom_sf"/>
</dbReference>
<evidence type="ECO:0000313" key="6">
    <source>
        <dbReference type="Proteomes" id="UP001443914"/>
    </source>
</evidence>
<dbReference type="PANTHER" id="PTHR43490">
    <property type="entry name" value="(+)-NEOMENTHOL DEHYDROGENASE"/>
    <property type="match status" value="1"/>
</dbReference>
<dbReference type="Proteomes" id="UP001443914">
    <property type="component" value="Unassembled WGS sequence"/>
</dbReference>
<evidence type="ECO:0000256" key="1">
    <source>
        <dbReference type="ARBA" id="ARBA00006484"/>
    </source>
</evidence>
<dbReference type="EMBL" id="JBDFQZ010000003">
    <property type="protein sequence ID" value="KAK9742930.1"/>
    <property type="molecule type" value="Genomic_DNA"/>
</dbReference>
<dbReference type="PRINTS" id="PR00080">
    <property type="entry name" value="SDRFAMILY"/>
</dbReference>
<dbReference type="PANTHER" id="PTHR43490:SF98">
    <property type="entry name" value="OS02G0640600 PROTEIN"/>
    <property type="match status" value="1"/>
</dbReference>
<gene>
    <name evidence="5" type="ORF">RND81_03G206200</name>
</gene>
<protein>
    <recommendedName>
        <fullName evidence="7">(+)-neomenthol dehydrogenase-like</fullName>
    </recommendedName>
</protein>